<dbReference type="InterPro" id="IPR033704">
    <property type="entry name" value="dUTPase_trimeric"/>
</dbReference>
<dbReference type="CDD" id="cd07557">
    <property type="entry name" value="trimeric_dUTPase"/>
    <property type="match status" value="1"/>
</dbReference>
<dbReference type="PANTHER" id="PTHR42680:SF2">
    <property type="entry name" value="DCTP DEAMINASE"/>
    <property type="match status" value="1"/>
</dbReference>
<dbReference type="Proteomes" id="UP001156259">
    <property type="component" value="Segment"/>
</dbReference>
<gene>
    <name evidence="3" type="primary">dcd</name>
    <name evidence="3" type="ORF">LDLAKGPJ_00001</name>
</gene>
<evidence type="ECO:0000256" key="2">
    <source>
        <dbReference type="ARBA" id="ARBA00023080"/>
    </source>
</evidence>
<evidence type="ECO:0000256" key="1">
    <source>
        <dbReference type="ARBA" id="ARBA00022801"/>
    </source>
</evidence>
<dbReference type="GeneID" id="80401896"/>
<organism evidence="3 4">
    <name type="scientific">Methanophagales virus GBV301</name>
    <dbReference type="NCBI Taxonomy" id="2999280"/>
    <lineage>
        <taxon>Viruses</taxon>
        <taxon>Duplodnaviria</taxon>
        <taxon>Heunggongvirae</taxon>
        <taxon>Uroviricota</taxon>
        <taxon>Caudoviricetes</taxon>
        <taxon>Nakonvirales</taxon>
        <taxon>Ekchuahviridae</taxon>
        <taxon>Kukulkanvirus</taxon>
        <taxon>Kukulkanvirus guaymasense</taxon>
    </lineage>
</organism>
<sequence>MLSDSEILEEIKKGNIVIEPFRREQLNSNSYDVRLGEYYAVEFPYSQVLDPYDKELVEKHWRIKKATDRIVIHSGETILAHTQEIIGGRNNIASKMNARSSLGRLGISVCKCAGFGDVGFINKWTMEITNHLPSTSIVLHVGMRVAQISFFRVGYVLEEYKGKYGQGEWKPEDMTPKLWEDWELHNPKYNDLIRR</sequence>
<reference evidence="3 4" key="1">
    <citation type="submission" date="2022-10" db="EMBL/GenBank/DDBJ databases">
        <title>Evolutionary Diversification of Methanotrophic Ca. Methanophagales (ANME-1) and Their Expansive Virome.</title>
        <authorList>
            <person name="Laso-Perez R."/>
            <person name="Wu F."/>
            <person name="Cremiere A."/>
            <person name="Speth D.R."/>
            <person name="Magyar J.S."/>
            <person name="Krupovic M."/>
            <person name="Orphan V.J."/>
        </authorList>
    </citation>
    <scope>NUCLEOTIDE SEQUENCE [LARGE SCALE GENOMIC DNA]</scope>
</reference>
<dbReference type="EC" id="3.5.4.13" evidence="3"/>
<evidence type="ECO:0000313" key="3">
    <source>
        <dbReference type="EMBL" id="WAE39425.1"/>
    </source>
</evidence>
<dbReference type="KEGG" id="vg:80401896"/>
<dbReference type="PANTHER" id="PTHR42680">
    <property type="entry name" value="DCTP DEAMINASE"/>
    <property type="match status" value="1"/>
</dbReference>
<dbReference type="InterPro" id="IPR011962">
    <property type="entry name" value="dCTP_deaminase"/>
</dbReference>
<dbReference type="RefSeq" id="YP_010772084.1">
    <property type="nucleotide sequence ID" value="NC_074639.1"/>
</dbReference>
<dbReference type="GO" id="GO:0006229">
    <property type="term" value="P:dUTP biosynthetic process"/>
    <property type="evidence" value="ECO:0007669"/>
    <property type="project" value="InterPro"/>
</dbReference>
<evidence type="ECO:0000313" key="4">
    <source>
        <dbReference type="Proteomes" id="UP001156259"/>
    </source>
</evidence>
<dbReference type="Pfam" id="PF22769">
    <property type="entry name" value="DCD"/>
    <property type="match status" value="1"/>
</dbReference>
<dbReference type="NCBIfam" id="TIGR02274">
    <property type="entry name" value="dCTP_deam"/>
    <property type="match status" value="1"/>
</dbReference>
<accession>A0A9E8V880</accession>
<proteinExistence type="predicted"/>
<keyword evidence="2" id="KW-0546">Nucleotide metabolism</keyword>
<dbReference type="EMBL" id="OP880252">
    <property type="protein sequence ID" value="WAE39425.1"/>
    <property type="molecule type" value="Genomic_DNA"/>
</dbReference>
<dbReference type="InterPro" id="IPR036157">
    <property type="entry name" value="dUTPase-like_sf"/>
</dbReference>
<dbReference type="Gene3D" id="2.70.40.10">
    <property type="match status" value="1"/>
</dbReference>
<dbReference type="GO" id="GO:0008829">
    <property type="term" value="F:dCTP deaminase activity"/>
    <property type="evidence" value="ECO:0007669"/>
    <property type="project" value="UniProtKB-EC"/>
</dbReference>
<keyword evidence="4" id="KW-1185">Reference proteome</keyword>
<dbReference type="SUPFAM" id="SSF51283">
    <property type="entry name" value="dUTPase-like"/>
    <property type="match status" value="1"/>
</dbReference>
<protein>
    <submittedName>
        <fullName evidence="3">dCTP deaminase, dUMP-forming</fullName>
        <ecNumber evidence="3">3.5.4.13</ecNumber>
    </submittedName>
</protein>
<name>A0A9E8V880_9CAUD</name>
<keyword evidence="1 3" id="KW-0378">Hydrolase</keyword>